<name>A0ABN9DTV2_9NEOB</name>
<evidence type="ECO:0000256" key="1">
    <source>
        <dbReference type="SAM" id="Phobius"/>
    </source>
</evidence>
<accession>A0ABN9DTV2</accession>
<keyword evidence="1" id="KW-0472">Membrane</keyword>
<feature type="transmembrane region" description="Helical" evidence="1">
    <location>
        <begin position="28"/>
        <end position="50"/>
    </location>
</feature>
<dbReference type="Proteomes" id="UP001162483">
    <property type="component" value="Unassembled WGS sequence"/>
</dbReference>
<keyword evidence="3" id="KW-1185">Reference proteome</keyword>
<organism evidence="2 3">
    <name type="scientific">Staurois parvus</name>
    <dbReference type="NCBI Taxonomy" id="386267"/>
    <lineage>
        <taxon>Eukaryota</taxon>
        <taxon>Metazoa</taxon>
        <taxon>Chordata</taxon>
        <taxon>Craniata</taxon>
        <taxon>Vertebrata</taxon>
        <taxon>Euteleostomi</taxon>
        <taxon>Amphibia</taxon>
        <taxon>Batrachia</taxon>
        <taxon>Anura</taxon>
        <taxon>Neobatrachia</taxon>
        <taxon>Ranoidea</taxon>
        <taxon>Ranidae</taxon>
        <taxon>Staurois</taxon>
    </lineage>
</organism>
<evidence type="ECO:0000313" key="3">
    <source>
        <dbReference type="Proteomes" id="UP001162483"/>
    </source>
</evidence>
<gene>
    <name evidence="2" type="ORF">SPARVUS_LOCUS8239183</name>
</gene>
<protein>
    <submittedName>
        <fullName evidence="2">Uncharacterized protein</fullName>
    </submittedName>
</protein>
<sequence length="65" mass="7344">MRGPGRPDIVNAGSWKSFKCNAHLMNRVHILVFPSVTLILIMSTKTLFYVSTFIEKETGTKICLM</sequence>
<keyword evidence="1" id="KW-0812">Transmembrane</keyword>
<reference evidence="2" key="1">
    <citation type="submission" date="2023-05" db="EMBL/GenBank/DDBJ databases">
        <authorList>
            <person name="Stuckert A."/>
        </authorList>
    </citation>
    <scope>NUCLEOTIDE SEQUENCE</scope>
</reference>
<comment type="caution">
    <text evidence="2">The sequence shown here is derived from an EMBL/GenBank/DDBJ whole genome shotgun (WGS) entry which is preliminary data.</text>
</comment>
<keyword evidence="1" id="KW-1133">Transmembrane helix</keyword>
<evidence type="ECO:0000313" key="2">
    <source>
        <dbReference type="EMBL" id="CAI9575743.1"/>
    </source>
</evidence>
<dbReference type="EMBL" id="CATNWA010014774">
    <property type="protein sequence ID" value="CAI9575743.1"/>
    <property type="molecule type" value="Genomic_DNA"/>
</dbReference>
<proteinExistence type="predicted"/>